<proteinExistence type="inferred from homology"/>
<dbReference type="GO" id="GO:0022857">
    <property type="term" value="F:transmembrane transporter activity"/>
    <property type="evidence" value="ECO:0007669"/>
    <property type="project" value="TreeGrafter"/>
</dbReference>
<evidence type="ECO:0000256" key="7">
    <source>
        <dbReference type="SAM" id="Phobius"/>
    </source>
</evidence>
<dbReference type="InterPro" id="IPR025857">
    <property type="entry name" value="MacB_PCD"/>
</dbReference>
<comment type="similarity">
    <text evidence="6">Belongs to the ABC-4 integral membrane protein family.</text>
</comment>
<dbReference type="Pfam" id="PF12704">
    <property type="entry name" value="MacB_PCD"/>
    <property type="match status" value="1"/>
</dbReference>
<keyword evidence="4 7" id="KW-1133">Transmembrane helix</keyword>
<dbReference type="InterPro" id="IPR003838">
    <property type="entry name" value="ABC3_permease_C"/>
</dbReference>
<evidence type="ECO:0000313" key="10">
    <source>
        <dbReference type="EMBL" id="KIX12692.1"/>
    </source>
</evidence>
<feature type="transmembrane region" description="Helical" evidence="7">
    <location>
        <begin position="20"/>
        <end position="39"/>
    </location>
</feature>
<evidence type="ECO:0000256" key="6">
    <source>
        <dbReference type="ARBA" id="ARBA00038076"/>
    </source>
</evidence>
<dbReference type="STRING" id="1429043.X474_17620"/>
<feature type="transmembrane region" description="Helical" evidence="7">
    <location>
        <begin position="366"/>
        <end position="390"/>
    </location>
</feature>
<dbReference type="Proteomes" id="UP000032233">
    <property type="component" value="Unassembled WGS sequence"/>
</dbReference>
<feature type="domain" description="MacB-like periplasmic core" evidence="9">
    <location>
        <begin position="19"/>
        <end position="246"/>
    </location>
</feature>
<dbReference type="OrthoDB" id="9802264at2"/>
<protein>
    <submittedName>
        <fullName evidence="10">Multidrug ABC transporter substrate-binding protein</fullName>
    </submittedName>
</protein>
<evidence type="ECO:0000313" key="11">
    <source>
        <dbReference type="Proteomes" id="UP000032233"/>
    </source>
</evidence>
<evidence type="ECO:0000259" key="8">
    <source>
        <dbReference type="Pfam" id="PF02687"/>
    </source>
</evidence>
<keyword evidence="3 7" id="KW-0812">Transmembrane</keyword>
<dbReference type="GO" id="GO:0005886">
    <property type="term" value="C:plasma membrane"/>
    <property type="evidence" value="ECO:0007669"/>
    <property type="project" value="UniProtKB-SubCell"/>
</dbReference>
<evidence type="ECO:0000256" key="4">
    <source>
        <dbReference type="ARBA" id="ARBA00022989"/>
    </source>
</evidence>
<evidence type="ECO:0000259" key="9">
    <source>
        <dbReference type="Pfam" id="PF12704"/>
    </source>
</evidence>
<name>A0A0D2GCM5_9BACT</name>
<accession>A0A0D2GCM5</accession>
<keyword evidence="11" id="KW-1185">Reference proteome</keyword>
<feature type="domain" description="ABC3 transporter permease C-terminal" evidence="8">
    <location>
        <begin position="287"/>
        <end position="396"/>
    </location>
</feature>
<dbReference type="PANTHER" id="PTHR30572:SF4">
    <property type="entry name" value="ABC TRANSPORTER PERMEASE YTRF"/>
    <property type="match status" value="1"/>
</dbReference>
<dbReference type="Pfam" id="PF02687">
    <property type="entry name" value="FtsX"/>
    <property type="match status" value="1"/>
</dbReference>
<organism evidence="10 11">
    <name type="scientific">Dethiosulfatarculus sandiegensis</name>
    <dbReference type="NCBI Taxonomy" id="1429043"/>
    <lineage>
        <taxon>Bacteria</taxon>
        <taxon>Pseudomonadati</taxon>
        <taxon>Thermodesulfobacteriota</taxon>
        <taxon>Desulfarculia</taxon>
        <taxon>Desulfarculales</taxon>
        <taxon>Desulfarculaceae</taxon>
        <taxon>Dethiosulfatarculus</taxon>
    </lineage>
</organism>
<feature type="transmembrane region" description="Helical" evidence="7">
    <location>
        <begin position="328"/>
        <end position="354"/>
    </location>
</feature>
<dbReference type="PANTHER" id="PTHR30572">
    <property type="entry name" value="MEMBRANE COMPONENT OF TRANSPORTER-RELATED"/>
    <property type="match status" value="1"/>
</dbReference>
<comment type="subcellular location">
    <subcellularLocation>
        <location evidence="1">Cell membrane</location>
        <topology evidence="1">Multi-pass membrane protein</topology>
    </subcellularLocation>
</comment>
<evidence type="ECO:0000256" key="1">
    <source>
        <dbReference type="ARBA" id="ARBA00004651"/>
    </source>
</evidence>
<evidence type="ECO:0000256" key="2">
    <source>
        <dbReference type="ARBA" id="ARBA00022475"/>
    </source>
</evidence>
<evidence type="ECO:0000256" key="3">
    <source>
        <dbReference type="ARBA" id="ARBA00022692"/>
    </source>
</evidence>
<dbReference type="EMBL" id="AZAC01000024">
    <property type="protein sequence ID" value="KIX12692.1"/>
    <property type="molecule type" value="Genomic_DNA"/>
</dbReference>
<reference evidence="10 11" key="1">
    <citation type="submission" date="2013-11" db="EMBL/GenBank/DDBJ databases">
        <title>Metagenomic analysis of a methanogenic consortium involved in long chain n-alkane degradation.</title>
        <authorList>
            <person name="Davidova I.A."/>
            <person name="Callaghan A.V."/>
            <person name="Wawrik B."/>
            <person name="Pruitt S."/>
            <person name="Marks C."/>
            <person name="Duncan K.E."/>
            <person name="Suflita J.M."/>
        </authorList>
    </citation>
    <scope>NUCLEOTIDE SEQUENCE [LARGE SCALE GENOMIC DNA]</scope>
    <source>
        <strain evidence="10 11">SPR</strain>
    </source>
</reference>
<dbReference type="RefSeq" id="WP_044350254.1">
    <property type="nucleotide sequence ID" value="NZ_AZAC01000024.1"/>
</dbReference>
<keyword evidence="2" id="KW-1003">Cell membrane</keyword>
<comment type="caution">
    <text evidence="10">The sequence shown here is derived from an EMBL/GenBank/DDBJ whole genome shotgun (WGS) entry which is preliminary data.</text>
</comment>
<dbReference type="InParanoid" id="A0A0D2GCM5"/>
<dbReference type="FunCoup" id="A0A0D2GCM5">
    <property type="interactions" value="310"/>
</dbReference>
<evidence type="ECO:0000256" key="5">
    <source>
        <dbReference type="ARBA" id="ARBA00023136"/>
    </source>
</evidence>
<feature type="transmembrane region" description="Helical" evidence="7">
    <location>
        <begin position="283"/>
        <end position="308"/>
    </location>
</feature>
<dbReference type="AlphaFoldDB" id="A0A0D2GCM5"/>
<keyword evidence="5 7" id="KW-0472">Membrane</keyword>
<dbReference type="InterPro" id="IPR050250">
    <property type="entry name" value="Macrolide_Exporter_MacB"/>
</dbReference>
<sequence length="407" mass="43061">MFDALMDALRSLRANTMRSVLTTLGIIIGVSAVIVMVAVGNGAKARVENLIQSLGANIMMVHPGSSLAKGVRGGSGTLPTLTGKDAKAILNNVSGVVESTPYVRGSAQIIAGNLNWGTIAYGVEQGYLNARGWKINTGRTFTPEEIKSSGKVAILGQTVADNLFPGEDPLYRSIRVKRVPFTVIGTLEKKGETGHGDQDDVVFIPLSTAKKRVLGGRYLGGDRVNGIVVQAASSDLVTLVEERVAELLRIRHKILPGKEDDFRVRNLAEMLNTRASSSEAMGLLLMAVASVSLLVGGIGIMNIMLVSVSERTREIGLRMAVGATARDILAQFIIEAVVLSLIGGLIGVILGVGGSLMIASMSQWPAIINSTSILLAFGFSAAVGVFFGFYPARKASLLDPIEALRFE</sequence>
<gene>
    <name evidence="10" type="ORF">X474_17620</name>
</gene>